<dbReference type="InterPro" id="IPR033134">
    <property type="entry name" value="Asp/Glu_racemase_AS_2"/>
</dbReference>
<dbReference type="GO" id="GO:0009252">
    <property type="term" value="P:peptidoglycan biosynthetic process"/>
    <property type="evidence" value="ECO:0007669"/>
    <property type="project" value="UniProtKB-UniRule"/>
</dbReference>
<comment type="similarity">
    <text evidence="8">Belongs to the aspartate/glutamate racemases family.</text>
</comment>
<dbReference type="RefSeq" id="WP_006907897.1">
    <property type="nucleotide sequence ID" value="NZ_JASOOE010000009.1"/>
</dbReference>
<dbReference type="PANTHER" id="PTHR21198:SF2">
    <property type="entry name" value="GLUTAMATE RACEMASE"/>
    <property type="match status" value="1"/>
</dbReference>
<comment type="catalytic activity">
    <reaction evidence="1 8">
        <text>L-glutamate = D-glutamate</text>
        <dbReference type="Rhea" id="RHEA:12813"/>
        <dbReference type="ChEBI" id="CHEBI:29985"/>
        <dbReference type="ChEBI" id="CHEBI:29986"/>
        <dbReference type="EC" id="5.1.1.3"/>
    </reaction>
</comment>
<feature type="binding site" evidence="8">
    <location>
        <begin position="74"/>
        <end position="75"/>
    </location>
    <ligand>
        <name>substrate</name>
    </ligand>
</feature>
<evidence type="ECO:0000256" key="7">
    <source>
        <dbReference type="ARBA" id="ARBA00070053"/>
    </source>
</evidence>
<dbReference type="InterPro" id="IPR004391">
    <property type="entry name" value="Glu_race"/>
</dbReference>
<evidence type="ECO:0000256" key="5">
    <source>
        <dbReference type="ARBA" id="ARBA00023235"/>
    </source>
</evidence>
<dbReference type="EMBL" id="JASOOE010000009">
    <property type="protein sequence ID" value="MDK7187433.1"/>
    <property type="molecule type" value="Genomic_DNA"/>
</dbReference>
<dbReference type="NCBIfam" id="TIGR00067">
    <property type="entry name" value="glut_race"/>
    <property type="match status" value="1"/>
</dbReference>
<dbReference type="GO" id="GO:0071555">
    <property type="term" value="P:cell wall organization"/>
    <property type="evidence" value="ECO:0007669"/>
    <property type="project" value="UniProtKB-KW"/>
</dbReference>
<proteinExistence type="inferred from homology"/>
<evidence type="ECO:0000256" key="3">
    <source>
        <dbReference type="ARBA" id="ARBA00022960"/>
    </source>
</evidence>
<dbReference type="GO" id="GO:0008360">
    <property type="term" value="P:regulation of cell shape"/>
    <property type="evidence" value="ECO:0007669"/>
    <property type="project" value="UniProtKB-KW"/>
</dbReference>
<name>A0AAJ1Q4C5_9LACT</name>
<dbReference type="AlphaFoldDB" id="A0AAJ1Q4C5"/>
<evidence type="ECO:0000313" key="10">
    <source>
        <dbReference type="Proteomes" id="UP001229251"/>
    </source>
</evidence>
<dbReference type="Pfam" id="PF01177">
    <property type="entry name" value="Asp_Glu_race"/>
    <property type="match status" value="1"/>
</dbReference>
<dbReference type="InterPro" id="IPR001920">
    <property type="entry name" value="Asp/Glu_race"/>
</dbReference>
<accession>A0AAJ1Q4C5</accession>
<dbReference type="GO" id="GO:0008881">
    <property type="term" value="F:glutamate racemase activity"/>
    <property type="evidence" value="ECO:0007669"/>
    <property type="project" value="UniProtKB-UniRule"/>
</dbReference>
<dbReference type="Gene3D" id="3.40.50.1860">
    <property type="match status" value="2"/>
</dbReference>
<dbReference type="PROSITE" id="PS00924">
    <property type="entry name" value="ASP_GLU_RACEMASE_2"/>
    <property type="match status" value="1"/>
</dbReference>
<feature type="active site" description="Proton donor/acceptor" evidence="8">
    <location>
        <position position="73"/>
    </location>
</feature>
<sequence>MRDLPIGFIDSGFGGLTVVKQSLKQLPNESIIYLGDNARCPYGVRSLSQVKEFIYQLTDFLLTKGIKMLVIACNTGTAAALADLKHDLSIPVVGVIDAGSRAAIRVTQNNHIGVIATPATIESQAYPNKIHEKSNQVQVDSLACPTFVDVVEKGTLKGQDLEDHIQETLQPLLELGIDSLVLGCTHYPHLYESIQKVAGPQVALIDSGVETINQVSTLLDYFKLSRTVADNKRLAAQQAYYTTGDPQVFSQVARTWLKDQTIQIQSCTIQGGQIYEVVDR</sequence>
<comment type="caution">
    <text evidence="9">The sequence shown here is derived from an EMBL/GenBank/DDBJ whole genome shotgun (WGS) entry which is preliminary data.</text>
</comment>
<feature type="binding site" evidence="8">
    <location>
        <begin position="42"/>
        <end position="43"/>
    </location>
    <ligand>
        <name>substrate</name>
    </ligand>
</feature>
<dbReference type="GO" id="GO:0042802">
    <property type="term" value="F:identical protein binding"/>
    <property type="evidence" value="ECO:0007669"/>
    <property type="project" value="UniProtKB-ARBA"/>
</dbReference>
<dbReference type="EC" id="5.1.1.3" evidence="2 8"/>
<dbReference type="SUPFAM" id="SSF53681">
    <property type="entry name" value="Aspartate/glutamate racemase"/>
    <property type="match status" value="2"/>
</dbReference>
<reference evidence="9" key="1">
    <citation type="submission" date="2023-05" db="EMBL/GenBank/DDBJ databases">
        <title>Cataloging the Phylogenetic Diversity of Human Bladder Bacteria.</title>
        <authorList>
            <person name="Du J."/>
        </authorList>
    </citation>
    <scope>NUCLEOTIDE SEQUENCE</scope>
    <source>
        <strain evidence="9">UMB1231</strain>
    </source>
</reference>
<dbReference type="PANTHER" id="PTHR21198">
    <property type="entry name" value="GLUTAMATE RACEMASE"/>
    <property type="match status" value="1"/>
</dbReference>
<evidence type="ECO:0000256" key="4">
    <source>
        <dbReference type="ARBA" id="ARBA00022984"/>
    </source>
</evidence>
<keyword evidence="3 8" id="KW-0133">Cell shape</keyword>
<keyword evidence="5 8" id="KW-0413">Isomerase</keyword>
<evidence type="ECO:0000256" key="8">
    <source>
        <dbReference type="HAMAP-Rule" id="MF_00258"/>
    </source>
</evidence>
<dbReference type="FunFam" id="3.40.50.1860:FF:000002">
    <property type="entry name" value="Glutamate racemase"/>
    <property type="match status" value="1"/>
</dbReference>
<dbReference type="Proteomes" id="UP001229251">
    <property type="component" value="Unassembled WGS sequence"/>
</dbReference>
<dbReference type="HAMAP" id="MF_00258">
    <property type="entry name" value="Glu_racemase"/>
    <property type="match status" value="1"/>
</dbReference>
<organism evidence="9 10">
    <name type="scientific">Facklamia hominis</name>
    <dbReference type="NCBI Taxonomy" id="178214"/>
    <lineage>
        <taxon>Bacteria</taxon>
        <taxon>Bacillati</taxon>
        <taxon>Bacillota</taxon>
        <taxon>Bacilli</taxon>
        <taxon>Lactobacillales</taxon>
        <taxon>Aerococcaceae</taxon>
        <taxon>Facklamia</taxon>
    </lineage>
</organism>
<evidence type="ECO:0000256" key="1">
    <source>
        <dbReference type="ARBA" id="ARBA00001602"/>
    </source>
</evidence>
<gene>
    <name evidence="9" type="primary">racE</name>
    <name evidence="8" type="synonym">murI</name>
    <name evidence="9" type="ORF">QP433_05515</name>
</gene>
<feature type="binding site" evidence="8">
    <location>
        <begin position="10"/>
        <end position="11"/>
    </location>
    <ligand>
        <name>substrate</name>
    </ligand>
</feature>
<keyword evidence="6 8" id="KW-0961">Cell wall biogenesis/degradation</keyword>
<evidence type="ECO:0000313" key="9">
    <source>
        <dbReference type="EMBL" id="MDK7187433.1"/>
    </source>
</evidence>
<evidence type="ECO:0000256" key="2">
    <source>
        <dbReference type="ARBA" id="ARBA00013090"/>
    </source>
</evidence>
<protein>
    <recommendedName>
        <fullName evidence="7 8">Glutamate racemase</fullName>
        <ecNumber evidence="2 8">5.1.1.3</ecNumber>
    </recommendedName>
</protein>
<dbReference type="InterPro" id="IPR015942">
    <property type="entry name" value="Asp/Glu/hydantoin_racemase"/>
</dbReference>
<feature type="binding site" evidence="8">
    <location>
        <begin position="185"/>
        <end position="186"/>
    </location>
    <ligand>
        <name>substrate</name>
    </ligand>
</feature>
<comment type="function">
    <text evidence="8">Provides the (R)-glutamate required for cell wall biosynthesis.</text>
</comment>
<evidence type="ECO:0000256" key="6">
    <source>
        <dbReference type="ARBA" id="ARBA00023316"/>
    </source>
</evidence>
<feature type="active site" description="Proton donor/acceptor" evidence="8">
    <location>
        <position position="184"/>
    </location>
</feature>
<comment type="pathway">
    <text evidence="8">Cell wall biogenesis; peptidoglycan biosynthesis.</text>
</comment>
<keyword evidence="4 8" id="KW-0573">Peptidoglycan synthesis</keyword>
<dbReference type="NCBIfam" id="NF002035">
    <property type="entry name" value="PRK00865.1-3"/>
    <property type="match status" value="1"/>
</dbReference>